<evidence type="ECO:0000256" key="1">
    <source>
        <dbReference type="RuleBase" id="RU361183"/>
    </source>
</evidence>
<keyword evidence="1" id="KW-0378">Hydrolase</keyword>
<evidence type="ECO:0000313" key="4">
    <source>
        <dbReference type="Proteomes" id="UP000316270"/>
    </source>
</evidence>
<keyword evidence="1" id="KW-0862">Zinc</keyword>
<dbReference type="GO" id="GO:0006508">
    <property type="term" value="P:proteolysis"/>
    <property type="evidence" value="ECO:0007669"/>
    <property type="project" value="UniProtKB-KW"/>
</dbReference>
<dbReference type="SUPFAM" id="SSF55486">
    <property type="entry name" value="Metalloproteases ('zincins'), catalytic domain"/>
    <property type="match status" value="1"/>
</dbReference>
<dbReference type="AlphaFoldDB" id="A0A517LCV5"/>
<dbReference type="GO" id="GO:0004222">
    <property type="term" value="F:metalloendopeptidase activity"/>
    <property type="evidence" value="ECO:0007669"/>
    <property type="project" value="UniProtKB-UniRule"/>
</dbReference>
<keyword evidence="4" id="KW-1185">Reference proteome</keyword>
<evidence type="ECO:0000259" key="2">
    <source>
        <dbReference type="Pfam" id="PF01400"/>
    </source>
</evidence>
<organism evidence="3 4">
    <name type="scientific">Venturia effusa</name>
    <dbReference type="NCBI Taxonomy" id="50376"/>
    <lineage>
        <taxon>Eukaryota</taxon>
        <taxon>Fungi</taxon>
        <taxon>Dikarya</taxon>
        <taxon>Ascomycota</taxon>
        <taxon>Pezizomycotina</taxon>
        <taxon>Dothideomycetes</taxon>
        <taxon>Pleosporomycetidae</taxon>
        <taxon>Venturiales</taxon>
        <taxon>Venturiaceae</taxon>
        <taxon>Venturia</taxon>
    </lineage>
</organism>
<reference evidence="3 4" key="1">
    <citation type="submission" date="2019-07" db="EMBL/GenBank/DDBJ databases">
        <title>Finished genome of Venturia effusa.</title>
        <authorList>
            <person name="Young C.A."/>
            <person name="Cox M.P."/>
            <person name="Ganley A.R.D."/>
            <person name="David W.J."/>
        </authorList>
    </citation>
    <scope>NUCLEOTIDE SEQUENCE [LARGE SCALE GENOMIC DNA]</scope>
    <source>
        <strain evidence="4">albino</strain>
    </source>
</reference>
<dbReference type="PANTHER" id="PTHR10127:SF850">
    <property type="entry name" value="METALLOENDOPEPTIDASE"/>
    <property type="match status" value="1"/>
</dbReference>
<keyword evidence="1" id="KW-0645">Protease</keyword>
<keyword evidence="1" id="KW-0479">Metal-binding</keyword>
<gene>
    <name evidence="3" type="ORF">FKW77_009063</name>
</gene>
<dbReference type="Gene3D" id="3.40.390.10">
    <property type="entry name" value="Collagenase (Catalytic Domain)"/>
    <property type="match status" value="1"/>
</dbReference>
<sequence>MSFTTAQLIADENTATFLWSSKISVRQNRHGKQLLHNYTIYTDQSGVERSRWLKREFVPNPIDKSRWMKRSFGVVVPPQDNYQDTVVWPKDPAHPERPALIPLCYVDSRSQSILEPLVLQGIKDWHNKLGPNRGVGFVVLSYKICDEQVHDRNNGQVIRNPGLTHDTVHIQYDDPGSISATIGYYRRTCAPGRHRLFFNPNQAQPQEVARDAHWAMTHELGHVLGLLHEHQRPDAGQHITLVCSAIAGYSALDEWLHKNNWKVDFDDDDLDFVRSADEICQDHEMALEFATNSVPGAPPFNPLELMPQVPQDIDITLRYHYYRPYDLSSIMHYGSEQRGERSLLTTGKQKTLLLKDGSDIPWDGTSTPSDGDRETVNMMYPPIVQAQ</sequence>
<dbReference type="OrthoDB" id="291007at2759"/>
<proteinExistence type="predicted"/>
<protein>
    <recommendedName>
        <fullName evidence="1">Metalloendopeptidase</fullName>
        <ecNumber evidence="1">3.4.24.-</ecNumber>
    </recommendedName>
</protein>
<dbReference type="EMBL" id="CP042193">
    <property type="protein sequence ID" value="QDS73477.1"/>
    <property type="molecule type" value="Genomic_DNA"/>
</dbReference>
<dbReference type="InterPro" id="IPR024079">
    <property type="entry name" value="MetalloPept_cat_dom_sf"/>
</dbReference>
<dbReference type="InterPro" id="IPR001506">
    <property type="entry name" value="Peptidase_M12A"/>
</dbReference>
<dbReference type="EC" id="3.4.24.-" evidence="1"/>
<accession>A0A517LCV5</accession>
<evidence type="ECO:0000313" key="3">
    <source>
        <dbReference type="EMBL" id="QDS73477.1"/>
    </source>
</evidence>
<dbReference type="Pfam" id="PF01400">
    <property type="entry name" value="Astacin"/>
    <property type="match status" value="1"/>
</dbReference>
<name>A0A517LCV5_9PEZI</name>
<keyword evidence="1" id="KW-0482">Metalloprotease</keyword>
<dbReference type="GO" id="GO:0046872">
    <property type="term" value="F:metal ion binding"/>
    <property type="evidence" value="ECO:0007669"/>
    <property type="project" value="UniProtKB-KW"/>
</dbReference>
<dbReference type="STRING" id="50376.A0A517LCV5"/>
<dbReference type="PRINTS" id="PR00480">
    <property type="entry name" value="ASTACIN"/>
</dbReference>
<dbReference type="PANTHER" id="PTHR10127">
    <property type="entry name" value="DISCOIDIN, CUB, EGF, LAMININ , AND ZINC METALLOPROTEASE DOMAIN CONTAINING"/>
    <property type="match status" value="1"/>
</dbReference>
<dbReference type="Proteomes" id="UP000316270">
    <property type="component" value="Chromosome 9"/>
</dbReference>
<feature type="domain" description="Peptidase M12A" evidence="2">
    <location>
        <begin position="216"/>
        <end position="247"/>
    </location>
</feature>
<comment type="cofactor">
    <cofactor evidence="1">
        <name>Zn(2+)</name>
        <dbReference type="ChEBI" id="CHEBI:29105"/>
    </cofactor>
    <text evidence="1">Binds 1 zinc ion per subunit.</text>
</comment>